<evidence type="ECO:0000313" key="4">
    <source>
        <dbReference type="Proteomes" id="UP000031036"/>
    </source>
</evidence>
<dbReference type="PANTHER" id="PTHR42686:SF1">
    <property type="entry name" value="GH17980P-RELATED"/>
    <property type="match status" value="1"/>
</dbReference>
<comment type="caution">
    <text evidence="3">The sequence shown here is derived from an EMBL/GenBank/DDBJ whole genome shotgun (WGS) entry which is preliminary data.</text>
</comment>
<dbReference type="InterPro" id="IPR044479">
    <property type="entry name" value="LGALDH-like"/>
</dbReference>
<accession>A0A0B2UT38</accession>
<organism evidence="3 4">
    <name type="scientific">Toxocara canis</name>
    <name type="common">Canine roundworm</name>
    <dbReference type="NCBI Taxonomy" id="6265"/>
    <lineage>
        <taxon>Eukaryota</taxon>
        <taxon>Metazoa</taxon>
        <taxon>Ecdysozoa</taxon>
        <taxon>Nematoda</taxon>
        <taxon>Chromadorea</taxon>
        <taxon>Rhabditida</taxon>
        <taxon>Spirurina</taxon>
        <taxon>Ascaridomorpha</taxon>
        <taxon>Ascaridoidea</taxon>
        <taxon>Toxocaridae</taxon>
        <taxon>Toxocara</taxon>
    </lineage>
</organism>
<dbReference type="OrthoDB" id="48988at2759"/>
<dbReference type="AlphaFoldDB" id="A0A0B2UT38"/>
<evidence type="ECO:0000259" key="2">
    <source>
        <dbReference type="Pfam" id="PF00248"/>
    </source>
</evidence>
<evidence type="ECO:0000313" key="3">
    <source>
        <dbReference type="EMBL" id="KHN72247.1"/>
    </source>
</evidence>
<name>A0A0B2UT38_TOXCA</name>
<keyword evidence="1" id="KW-0175">Coiled coil</keyword>
<dbReference type="InterPro" id="IPR020471">
    <property type="entry name" value="AKR"/>
</dbReference>
<feature type="coiled-coil region" evidence="1">
    <location>
        <begin position="325"/>
        <end position="352"/>
    </location>
</feature>
<dbReference type="Proteomes" id="UP000031036">
    <property type="component" value="Unassembled WGS sequence"/>
</dbReference>
<dbReference type="Pfam" id="PF00248">
    <property type="entry name" value="Aldo_ket_red"/>
    <property type="match status" value="1"/>
</dbReference>
<dbReference type="GO" id="GO:0010349">
    <property type="term" value="F:L-galactose dehydrogenase activity"/>
    <property type="evidence" value="ECO:0007669"/>
    <property type="project" value="InterPro"/>
</dbReference>
<gene>
    <name evidence="3" type="primary">yqkF</name>
    <name evidence="3" type="ORF">Tcan_12198</name>
</gene>
<dbReference type="InterPro" id="IPR023210">
    <property type="entry name" value="NADP_OxRdtase_dom"/>
</dbReference>
<dbReference type="EMBL" id="JPKZ01003266">
    <property type="protein sequence ID" value="KHN72247.1"/>
    <property type="molecule type" value="Genomic_DNA"/>
</dbReference>
<feature type="domain" description="NADP-dependent oxidoreductase" evidence="2">
    <location>
        <begin position="70"/>
        <end position="343"/>
    </location>
</feature>
<protein>
    <submittedName>
        <fullName evidence="3">Putative oxidoreductase YqkF</fullName>
    </submittedName>
</protein>
<evidence type="ECO:0000256" key="1">
    <source>
        <dbReference type="SAM" id="Coils"/>
    </source>
</evidence>
<dbReference type="InterPro" id="IPR036812">
    <property type="entry name" value="NAD(P)_OxRdtase_dom_sf"/>
</dbReference>
<dbReference type="PANTHER" id="PTHR42686">
    <property type="entry name" value="GH17980P-RELATED"/>
    <property type="match status" value="1"/>
</dbReference>
<keyword evidence="4" id="KW-1185">Reference proteome</keyword>
<dbReference type="SUPFAM" id="SSF51430">
    <property type="entry name" value="NAD(P)-linked oxidoreductase"/>
    <property type="match status" value="1"/>
</dbReference>
<dbReference type="OMA" id="DYDNMFD"/>
<dbReference type="STRING" id="6265.A0A0B2UT38"/>
<dbReference type="GO" id="GO:0005829">
    <property type="term" value="C:cytosol"/>
    <property type="evidence" value="ECO:0007669"/>
    <property type="project" value="TreeGrafter"/>
</dbReference>
<dbReference type="Gene3D" id="3.20.20.100">
    <property type="entry name" value="NADP-dependent oxidoreductase domain"/>
    <property type="match status" value="1"/>
</dbReference>
<sequence length="407" mass="46136">MQSHTLSRVRGVPIRFHTSRLRQSEDIPDDQSGDSVPMPFTFVPRFHNEESVRRMRYKRLGSTDMFISRIAFGCGPIGGLFGNVEDSITQILECAIKSGINFIDTAYWYGQGRSEEILGKVLSKIPRKAYYISTKVGRFELDYARTFDFRSDKILQDLTTSLKKLRLPYVDICFVQIHDVEFDPNENIILYETLPALEIAKHSGKIRYIGLTGYPLRKLASVVENSTVRVDVVMTYCHASLNDNALGEYVKFFESKNIGLLNGSPLSMGLLTEKGPPPWHPASPTIRQTCLAAIQYCSSKKIPVEKLAIDYAINYPGVCSCIVGMDSVEQVLKNIETACTELREVEQRLRDRIMRRYFDQLENANWENVDVHSYWKRLKALGLTALATNRHSSVESLASTMSSFSLS</sequence>
<dbReference type="CDD" id="cd19163">
    <property type="entry name" value="AKR_galDH"/>
    <property type="match status" value="1"/>
</dbReference>
<dbReference type="FunFam" id="3.20.20.100:FF:000011">
    <property type="entry name" value="Aldo/keto reductase"/>
    <property type="match status" value="1"/>
</dbReference>
<proteinExistence type="predicted"/>
<reference evidence="3 4" key="1">
    <citation type="submission" date="2014-11" db="EMBL/GenBank/DDBJ databases">
        <title>Genetic blueprint of the zoonotic pathogen Toxocara canis.</title>
        <authorList>
            <person name="Zhu X.-Q."/>
            <person name="Korhonen P.K."/>
            <person name="Cai H."/>
            <person name="Young N.D."/>
            <person name="Nejsum P."/>
            <person name="von Samson-Himmelstjerna G."/>
            <person name="Boag P.R."/>
            <person name="Tan P."/>
            <person name="Li Q."/>
            <person name="Min J."/>
            <person name="Yang Y."/>
            <person name="Wang X."/>
            <person name="Fang X."/>
            <person name="Hall R.S."/>
            <person name="Hofmann A."/>
            <person name="Sternberg P.W."/>
            <person name="Jex A.R."/>
            <person name="Gasser R.B."/>
        </authorList>
    </citation>
    <scope>NUCLEOTIDE SEQUENCE [LARGE SCALE GENOMIC DNA]</scope>
    <source>
        <strain evidence="3">PN_DK_2014</strain>
    </source>
</reference>